<keyword evidence="1" id="KW-0812">Transmembrane</keyword>
<comment type="caution">
    <text evidence="2">The sequence shown here is derived from an EMBL/GenBank/DDBJ whole genome shotgun (WGS) entry which is preliminary data.</text>
</comment>
<sequence length="160" mass="17746">MQKECPCDAGNQYTVGGRKAAAVCPARHPFSNRGFTLFEALAATMILAIALVTIMQLFSGGLRTGHLSEQYTRAVLCARQTMEELLLRPDSAEETLAGESSDGFRWQADITLADTDEDPPARAGELRLFHIALKVWWDDGQRQREVDLETVYLAKARDDS</sequence>
<dbReference type="AlphaFoldDB" id="A0AA41R520"/>
<keyword evidence="3" id="KW-1185">Reference proteome</keyword>
<evidence type="ECO:0000313" key="2">
    <source>
        <dbReference type="EMBL" id="MCJ8499373.1"/>
    </source>
</evidence>
<dbReference type="RefSeq" id="WP_246902637.1">
    <property type="nucleotide sequence ID" value="NZ_JALJRB010000002.1"/>
</dbReference>
<evidence type="ECO:0000256" key="1">
    <source>
        <dbReference type="SAM" id="Phobius"/>
    </source>
</evidence>
<gene>
    <name evidence="2" type="ORF">MRX98_02210</name>
</gene>
<organism evidence="2 3">
    <name type="scientific">Desulfatitalea alkaliphila</name>
    <dbReference type="NCBI Taxonomy" id="2929485"/>
    <lineage>
        <taxon>Bacteria</taxon>
        <taxon>Pseudomonadati</taxon>
        <taxon>Thermodesulfobacteriota</taxon>
        <taxon>Desulfobacteria</taxon>
        <taxon>Desulfobacterales</taxon>
        <taxon>Desulfosarcinaceae</taxon>
        <taxon>Desulfatitalea</taxon>
    </lineage>
</organism>
<accession>A0AA41R520</accession>
<dbReference type="Proteomes" id="UP001165427">
    <property type="component" value="Unassembled WGS sequence"/>
</dbReference>
<reference evidence="2" key="1">
    <citation type="submission" date="2022-04" db="EMBL/GenBank/DDBJ databases">
        <title>Desulfatitalea alkaliphila sp. nov., a novel anaerobic sulfate-reducing bacterium isolated from terrestrial mud volcano, Taman Peninsula, Russia.</title>
        <authorList>
            <person name="Khomyakova M.A."/>
            <person name="Merkel A.Y."/>
            <person name="Slobodkin A.I."/>
        </authorList>
    </citation>
    <scope>NUCLEOTIDE SEQUENCE</scope>
    <source>
        <strain evidence="2">M08but</strain>
    </source>
</reference>
<evidence type="ECO:0000313" key="3">
    <source>
        <dbReference type="Proteomes" id="UP001165427"/>
    </source>
</evidence>
<keyword evidence="1" id="KW-0472">Membrane</keyword>
<keyword evidence="1" id="KW-1133">Transmembrane helix</keyword>
<dbReference type="EMBL" id="JALJRB010000002">
    <property type="protein sequence ID" value="MCJ8499373.1"/>
    <property type="molecule type" value="Genomic_DNA"/>
</dbReference>
<proteinExistence type="predicted"/>
<feature type="transmembrane region" description="Helical" evidence="1">
    <location>
        <begin position="35"/>
        <end position="58"/>
    </location>
</feature>
<name>A0AA41R520_9BACT</name>
<evidence type="ECO:0008006" key="4">
    <source>
        <dbReference type="Google" id="ProtNLM"/>
    </source>
</evidence>
<protein>
    <recommendedName>
        <fullName evidence="4">Prepilin-type N-terminal cleavage/methylation domain-containing protein</fullName>
    </recommendedName>
</protein>